<protein>
    <submittedName>
        <fullName evidence="1">Uncharacterized protein</fullName>
    </submittedName>
</protein>
<keyword evidence="2" id="KW-1185">Reference proteome</keyword>
<name>A0AAF1A2A9_SOLVR</name>
<sequence>MVLECRPRSGCRLGELQIWY</sequence>
<reference evidence="1" key="1">
    <citation type="submission" date="2023-08" db="EMBL/GenBank/DDBJ databases">
        <title>A de novo genome assembly of Solanum verrucosum Schlechtendal, a Mexican diploid species geographically isolated from the other diploid A-genome species in potato relatives.</title>
        <authorList>
            <person name="Hosaka K."/>
        </authorList>
    </citation>
    <scope>NUCLEOTIDE SEQUENCE</scope>
    <source>
        <tissue evidence="1">Young leaves</tissue>
    </source>
</reference>
<dbReference type="AlphaFoldDB" id="A0AAF1A2A9"/>
<evidence type="ECO:0000313" key="1">
    <source>
        <dbReference type="EMBL" id="WMV58263.1"/>
    </source>
</evidence>
<organism evidence="1 2">
    <name type="scientific">Solanum verrucosum</name>
    <dbReference type="NCBI Taxonomy" id="315347"/>
    <lineage>
        <taxon>Eukaryota</taxon>
        <taxon>Viridiplantae</taxon>
        <taxon>Streptophyta</taxon>
        <taxon>Embryophyta</taxon>
        <taxon>Tracheophyta</taxon>
        <taxon>Spermatophyta</taxon>
        <taxon>Magnoliopsida</taxon>
        <taxon>eudicotyledons</taxon>
        <taxon>Gunneridae</taxon>
        <taxon>Pentapetalae</taxon>
        <taxon>asterids</taxon>
        <taxon>lamiids</taxon>
        <taxon>Solanales</taxon>
        <taxon>Solanaceae</taxon>
        <taxon>Solanoideae</taxon>
        <taxon>Solaneae</taxon>
        <taxon>Solanum</taxon>
    </lineage>
</organism>
<dbReference type="Proteomes" id="UP001234989">
    <property type="component" value="Chromosome 12"/>
</dbReference>
<gene>
    <name evidence="1" type="ORF">MTR67_051648</name>
</gene>
<evidence type="ECO:0000313" key="2">
    <source>
        <dbReference type="Proteomes" id="UP001234989"/>
    </source>
</evidence>
<dbReference type="EMBL" id="CP133623">
    <property type="protein sequence ID" value="WMV58263.1"/>
    <property type="molecule type" value="Genomic_DNA"/>
</dbReference>
<proteinExistence type="predicted"/>
<accession>A0AAF1A2A9</accession>